<dbReference type="AlphaFoldDB" id="A0A832AB01"/>
<proteinExistence type="predicted"/>
<dbReference type="EMBL" id="DTAU01000122">
    <property type="protein sequence ID" value="HFQ79277.1"/>
    <property type="molecule type" value="Genomic_DNA"/>
</dbReference>
<accession>A0A832AB01</accession>
<reference evidence="1" key="1">
    <citation type="journal article" date="2020" name="mSystems">
        <title>Genome- and Community-Level Interaction Insights into Carbon Utilization and Element Cycling Functions of Hydrothermarchaeota in Hydrothermal Sediment.</title>
        <authorList>
            <person name="Zhou Z."/>
            <person name="Liu Y."/>
            <person name="Xu W."/>
            <person name="Pan J."/>
            <person name="Luo Z.H."/>
            <person name="Li M."/>
        </authorList>
    </citation>
    <scope>NUCLEOTIDE SEQUENCE</scope>
    <source>
        <strain evidence="1">SpSt-629</strain>
    </source>
</reference>
<evidence type="ECO:0000313" key="1">
    <source>
        <dbReference type="EMBL" id="HFQ79277.1"/>
    </source>
</evidence>
<organism evidence="1">
    <name type="scientific">Ignisphaera aggregans</name>
    <dbReference type="NCBI Taxonomy" id="334771"/>
    <lineage>
        <taxon>Archaea</taxon>
        <taxon>Thermoproteota</taxon>
        <taxon>Thermoprotei</taxon>
        <taxon>Desulfurococcales</taxon>
        <taxon>Desulfurococcaceae</taxon>
        <taxon>Ignisphaera</taxon>
    </lineage>
</organism>
<gene>
    <name evidence="1" type="ORF">ENT99_06210</name>
</gene>
<sequence>MNRVFIAEKFIYRVKHEKYEPSEDEIKFIGWILGQPTKKLDVVISRYEQLFNRYVEKRCTKVDGNSICIYSWNQKTPFKVFPLTLHLYGTVILFSDNEPKEVLAYPIPKALSYAKSPGVPQDEYCDRLPVEVTRRVDGWQVTAYFNPVMNRWIFATRYVLHNMYFERGRLVIESIDSIANPYVYVADRIAQEENVYKSLDRFRGWTFTFVLEGPEPAITKPPYPLGEDYRRYKLYILMARDPNGRLYTWSETSRLIPYRSPEYIEPKPLNTLYEEVLKRVETRSYFAYIATEDPENPMVIELESEVYPEAMYVKYLYDAKSAALLITENITDKLIEIIDDNAAKAVIKMKNYIDEFSSILSSIDIHDAHSFAWKIVKVLSEHKEHVDISVEELTKILKERNMKRALRKVLSILLENSSLISKETFENLGNFINNLKKQTLYRHNIHG</sequence>
<protein>
    <submittedName>
        <fullName evidence="1">Uncharacterized protein</fullName>
    </submittedName>
</protein>
<comment type="caution">
    <text evidence="1">The sequence shown here is derived from an EMBL/GenBank/DDBJ whole genome shotgun (WGS) entry which is preliminary data.</text>
</comment>
<name>A0A832AB01_9CREN</name>